<dbReference type="InterPro" id="IPR011009">
    <property type="entry name" value="Kinase-like_dom_sf"/>
</dbReference>
<dbReference type="AlphaFoldDB" id="A0AAV5KGB8"/>
<evidence type="ECO:0000256" key="6">
    <source>
        <dbReference type="ARBA" id="ARBA00023136"/>
    </source>
</evidence>
<dbReference type="Proteomes" id="UP001054252">
    <property type="component" value="Unassembled WGS sequence"/>
</dbReference>
<dbReference type="EMBL" id="BPVZ01000063">
    <property type="protein sequence ID" value="GKV23579.1"/>
    <property type="molecule type" value="Genomic_DNA"/>
</dbReference>
<dbReference type="GO" id="GO:0005524">
    <property type="term" value="F:ATP binding"/>
    <property type="evidence" value="ECO:0007669"/>
    <property type="project" value="InterPro"/>
</dbReference>
<keyword evidence="3" id="KW-0812">Transmembrane</keyword>
<keyword evidence="2" id="KW-0723">Serine/threonine-protein kinase</keyword>
<dbReference type="PROSITE" id="PS50011">
    <property type="entry name" value="PROTEIN_KINASE_DOM"/>
    <property type="match status" value="1"/>
</dbReference>
<proteinExistence type="predicted"/>
<evidence type="ECO:0000256" key="1">
    <source>
        <dbReference type="ARBA" id="ARBA00004479"/>
    </source>
</evidence>
<dbReference type="SUPFAM" id="SSF56112">
    <property type="entry name" value="Protein kinase-like (PK-like)"/>
    <property type="match status" value="1"/>
</dbReference>
<keyword evidence="4" id="KW-0732">Signal</keyword>
<feature type="domain" description="Protein kinase" evidence="9">
    <location>
        <begin position="1"/>
        <end position="170"/>
    </location>
</feature>
<dbReference type="GO" id="GO:0016020">
    <property type="term" value="C:membrane"/>
    <property type="evidence" value="ECO:0007669"/>
    <property type="project" value="UniProtKB-SubCell"/>
</dbReference>
<name>A0AAV5KGB8_9ROSI</name>
<evidence type="ECO:0000259" key="9">
    <source>
        <dbReference type="PROSITE" id="PS50011"/>
    </source>
</evidence>
<keyword evidence="2" id="KW-0418">Kinase</keyword>
<protein>
    <recommendedName>
        <fullName evidence="9">Protein kinase domain-containing protein</fullName>
    </recommendedName>
</protein>
<feature type="region of interest" description="Disordered" evidence="8">
    <location>
        <begin position="166"/>
        <end position="196"/>
    </location>
</feature>
<feature type="compositionally biased region" description="Polar residues" evidence="8">
    <location>
        <begin position="182"/>
        <end position="196"/>
    </location>
</feature>
<dbReference type="GO" id="GO:0004674">
    <property type="term" value="F:protein serine/threonine kinase activity"/>
    <property type="evidence" value="ECO:0007669"/>
    <property type="project" value="UniProtKB-KW"/>
</dbReference>
<dbReference type="PANTHER" id="PTHR27009">
    <property type="entry name" value="RUST RESISTANCE KINASE LR10-RELATED"/>
    <property type="match status" value="1"/>
</dbReference>
<evidence type="ECO:0000256" key="2">
    <source>
        <dbReference type="ARBA" id="ARBA00022527"/>
    </source>
</evidence>
<comment type="subcellular location">
    <subcellularLocation>
        <location evidence="1">Membrane</location>
        <topology evidence="1">Single-pass type I membrane protein</topology>
    </subcellularLocation>
</comment>
<evidence type="ECO:0000313" key="10">
    <source>
        <dbReference type="EMBL" id="GKV23579.1"/>
    </source>
</evidence>
<reference evidence="10 11" key="1">
    <citation type="journal article" date="2021" name="Commun. Biol.">
        <title>The genome of Shorea leprosula (Dipterocarpaceae) highlights the ecological relevance of drought in aseasonal tropical rainforests.</title>
        <authorList>
            <person name="Ng K.K.S."/>
            <person name="Kobayashi M.J."/>
            <person name="Fawcett J.A."/>
            <person name="Hatakeyama M."/>
            <person name="Paape T."/>
            <person name="Ng C.H."/>
            <person name="Ang C.C."/>
            <person name="Tnah L.H."/>
            <person name="Lee C.T."/>
            <person name="Nishiyama T."/>
            <person name="Sese J."/>
            <person name="O'Brien M.J."/>
            <person name="Copetti D."/>
            <person name="Mohd Noor M.I."/>
            <person name="Ong R.C."/>
            <person name="Putra M."/>
            <person name="Sireger I.Z."/>
            <person name="Indrioko S."/>
            <person name="Kosugi Y."/>
            <person name="Izuno A."/>
            <person name="Isagi Y."/>
            <person name="Lee S.L."/>
            <person name="Shimizu K.K."/>
        </authorList>
    </citation>
    <scope>NUCLEOTIDE SEQUENCE [LARGE SCALE GENOMIC DNA]</scope>
    <source>
        <strain evidence="10">214</strain>
    </source>
</reference>
<keyword evidence="2" id="KW-0808">Transferase</keyword>
<keyword evidence="7" id="KW-0325">Glycoprotein</keyword>
<keyword evidence="6" id="KW-0472">Membrane</keyword>
<keyword evidence="11" id="KW-1185">Reference proteome</keyword>
<evidence type="ECO:0000256" key="4">
    <source>
        <dbReference type="ARBA" id="ARBA00022729"/>
    </source>
</evidence>
<evidence type="ECO:0000256" key="3">
    <source>
        <dbReference type="ARBA" id="ARBA00022692"/>
    </source>
</evidence>
<keyword evidence="5" id="KW-1133">Transmembrane helix</keyword>
<dbReference type="Pfam" id="PF00069">
    <property type="entry name" value="Pkinase"/>
    <property type="match status" value="1"/>
</dbReference>
<feature type="compositionally biased region" description="Low complexity" evidence="8">
    <location>
        <begin position="169"/>
        <end position="181"/>
    </location>
</feature>
<organism evidence="10 11">
    <name type="scientific">Rubroshorea leprosula</name>
    <dbReference type="NCBI Taxonomy" id="152421"/>
    <lineage>
        <taxon>Eukaryota</taxon>
        <taxon>Viridiplantae</taxon>
        <taxon>Streptophyta</taxon>
        <taxon>Embryophyta</taxon>
        <taxon>Tracheophyta</taxon>
        <taxon>Spermatophyta</taxon>
        <taxon>Magnoliopsida</taxon>
        <taxon>eudicotyledons</taxon>
        <taxon>Gunneridae</taxon>
        <taxon>Pentapetalae</taxon>
        <taxon>rosids</taxon>
        <taxon>malvids</taxon>
        <taxon>Malvales</taxon>
        <taxon>Dipterocarpaceae</taxon>
        <taxon>Rubroshorea</taxon>
    </lineage>
</organism>
<evidence type="ECO:0000313" key="11">
    <source>
        <dbReference type="Proteomes" id="UP001054252"/>
    </source>
</evidence>
<dbReference type="InterPro" id="IPR000719">
    <property type="entry name" value="Prot_kinase_dom"/>
</dbReference>
<evidence type="ECO:0000256" key="8">
    <source>
        <dbReference type="SAM" id="MobiDB-lite"/>
    </source>
</evidence>
<comment type="caution">
    <text evidence="10">The sequence shown here is derived from an EMBL/GenBank/DDBJ whole genome shotgun (WGS) entry which is preliminary data.</text>
</comment>
<accession>A0AAV5KGB8</accession>
<gene>
    <name evidence="10" type="ORF">SLEP1_g33290</name>
</gene>
<dbReference type="Gene3D" id="1.10.510.10">
    <property type="entry name" value="Transferase(Phosphotransferase) domain 1"/>
    <property type="match status" value="1"/>
</dbReference>
<sequence length="295" mass="32324">MHHKDFTLDIKPHNILLDEEFCPKISDFGLSKLCTRKDSIVSMMEPRGTAGYIAPEVFSRNFGAVSHKSDIYSYGMMILEMVGGKKSIQMGVNVSSEYFPDWIYKHLELVDEHELEGLRSKAEIDTEKKMILVCLWCIQTKPSDRPSINKVIEMLEGSVEALPIPPKPLLSSPPRSTLPVPNSGTTSLSVPDSGTTASCDSGTVLGGCGGIEGMRFGSSISDLGMAGGEIETLLSLVHLTEVEDSFLPLLLVWKLDDSWLKELRLVGKIFSKKRIHARVAGVKGTSMNPFLLPAG</sequence>
<evidence type="ECO:0000256" key="5">
    <source>
        <dbReference type="ARBA" id="ARBA00022989"/>
    </source>
</evidence>
<evidence type="ECO:0000256" key="7">
    <source>
        <dbReference type="ARBA" id="ARBA00023180"/>
    </source>
</evidence>
<dbReference type="InterPro" id="IPR045874">
    <property type="entry name" value="LRK10/LRL21-25-like"/>
</dbReference>